<dbReference type="InterPro" id="IPR035979">
    <property type="entry name" value="RBD_domain_sf"/>
</dbReference>
<dbReference type="EMBL" id="JABWDY010033973">
    <property type="protein sequence ID" value="KAF5183067.1"/>
    <property type="molecule type" value="Genomic_DNA"/>
</dbReference>
<dbReference type="SMART" id="SM00343">
    <property type="entry name" value="ZnF_C2HC"/>
    <property type="match status" value="1"/>
</dbReference>
<dbReference type="Pfam" id="PF00076">
    <property type="entry name" value="RRM_1"/>
    <property type="match status" value="1"/>
</dbReference>
<dbReference type="InterPro" id="IPR012677">
    <property type="entry name" value="Nucleotide-bd_a/b_plait_sf"/>
</dbReference>
<comment type="caution">
    <text evidence="6">The sequence shown here is derived from an EMBL/GenBank/DDBJ whole genome shotgun (WGS) entry which is preliminary data.</text>
</comment>
<organism evidence="6 7">
    <name type="scientific">Thalictrum thalictroides</name>
    <name type="common">Rue-anemone</name>
    <name type="synonym">Anemone thalictroides</name>
    <dbReference type="NCBI Taxonomy" id="46969"/>
    <lineage>
        <taxon>Eukaryota</taxon>
        <taxon>Viridiplantae</taxon>
        <taxon>Streptophyta</taxon>
        <taxon>Embryophyta</taxon>
        <taxon>Tracheophyta</taxon>
        <taxon>Spermatophyta</taxon>
        <taxon>Magnoliopsida</taxon>
        <taxon>Ranunculales</taxon>
        <taxon>Ranunculaceae</taxon>
        <taxon>Thalictroideae</taxon>
        <taxon>Thalictrum</taxon>
    </lineage>
</organism>
<dbReference type="PANTHER" id="PTHR48038">
    <property type="entry name" value="RIBONUCLEOPROTEIN RB97D"/>
    <property type="match status" value="1"/>
</dbReference>
<keyword evidence="1" id="KW-0479">Metal-binding</keyword>
<dbReference type="Proteomes" id="UP000554482">
    <property type="component" value="Unassembled WGS sequence"/>
</dbReference>
<dbReference type="OrthoDB" id="5970at2759"/>
<sequence length="701" mass="80355">MSLHLGSIPRHIRQHDLERVFRKFGQNSVQLKDGYGFVVYDDPANAEKALRALKGKYICGEKIYLAWSNNQPKPLIRQSRSSRFYGGRLNDERNFTRREDRVIRQDLIHHERNFTRREDRVIREELIHHERSFTRREDRVTREDSIHHVMGFKMLNRKQDVEGGRSHNERFHGTEDNYRCGDVGNHGEEKFEFVKEGFVDEDLLMEPNFADNGRWGESVSAMLDKKEADNGVLYEPNHGYGRRVEDVNRYKVAPHSSSARGRSGKKSQRDHFADKHTDNPIYRAKCHFCGQRGHIKYDCPRRNALQQEKFTQLTQRSDVSFRGKGKHKRVSPASWGRSNLSRSPTPSRRYNRDGKSLRSPRLGREGSQLVKGRELLGKNKRRREDEISVKEGMEAEKTGSLLQHSDSSASSSSLRSRSRSRSCSRSKSRSVSSRAYSLSSSPSSMPTSSKPMYESFKSRSPAPLSSSESLCQSVHSSPSKAKVVKNCTLPQNNVYEDNWSAPKHVLLDQRSMTEDAAGSEKSNQKSINGTMLNENGISSTEAAGEMDENYRGELRDDGLERSGYEEKGACMIPSQKFIVSVDRLSSEDAVEEKDFQISGSPEAEDIPSTVQIKKSTKISQLEMYMVLKHYGFAMPNENEEKLSLQSYFGSARLWPWEIIYYRRSKKGPISNDNYARRMAQNEEFGIVDKYIRSSSGWEECC</sequence>
<feature type="compositionally biased region" description="Basic and acidic residues" evidence="3">
    <location>
        <begin position="371"/>
        <end position="397"/>
    </location>
</feature>
<protein>
    <submittedName>
        <fullName evidence="6">Uncharacterized protein</fullName>
    </submittedName>
</protein>
<dbReference type="AlphaFoldDB" id="A0A7J6VE80"/>
<evidence type="ECO:0000313" key="7">
    <source>
        <dbReference type="Proteomes" id="UP000554482"/>
    </source>
</evidence>
<feature type="compositionally biased region" description="Polar residues" evidence="3">
    <location>
        <begin position="520"/>
        <end position="534"/>
    </location>
</feature>
<evidence type="ECO:0000256" key="3">
    <source>
        <dbReference type="SAM" id="MobiDB-lite"/>
    </source>
</evidence>
<evidence type="ECO:0000259" key="5">
    <source>
        <dbReference type="PROSITE" id="PS50158"/>
    </source>
</evidence>
<name>A0A7J6VE80_THATH</name>
<evidence type="ECO:0000313" key="6">
    <source>
        <dbReference type="EMBL" id="KAF5183067.1"/>
    </source>
</evidence>
<dbReference type="PROSITE" id="PS50102">
    <property type="entry name" value="RRM"/>
    <property type="match status" value="1"/>
</dbReference>
<dbReference type="SUPFAM" id="SSF54928">
    <property type="entry name" value="RNA-binding domain, RBD"/>
    <property type="match status" value="1"/>
</dbReference>
<feature type="region of interest" description="Disordered" evidence="3">
    <location>
        <begin position="245"/>
        <end position="276"/>
    </location>
</feature>
<dbReference type="Gene3D" id="4.10.60.10">
    <property type="entry name" value="Zinc finger, CCHC-type"/>
    <property type="match status" value="1"/>
</dbReference>
<evidence type="ECO:0000256" key="1">
    <source>
        <dbReference type="PROSITE-ProRule" id="PRU00047"/>
    </source>
</evidence>
<feature type="domain" description="RRM" evidence="4">
    <location>
        <begin position="1"/>
        <end position="70"/>
    </location>
</feature>
<dbReference type="InterPro" id="IPR001878">
    <property type="entry name" value="Znf_CCHC"/>
</dbReference>
<feature type="region of interest" description="Disordered" evidence="3">
    <location>
        <begin position="316"/>
        <end position="473"/>
    </location>
</feature>
<evidence type="ECO:0000259" key="4">
    <source>
        <dbReference type="PROSITE" id="PS50102"/>
    </source>
</evidence>
<keyword evidence="7" id="KW-1185">Reference proteome</keyword>
<gene>
    <name evidence="6" type="ORF">FRX31_027347</name>
</gene>
<evidence type="ECO:0000256" key="2">
    <source>
        <dbReference type="PROSITE-ProRule" id="PRU00176"/>
    </source>
</evidence>
<reference evidence="6 7" key="1">
    <citation type="submission" date="2020-06" db="EMBL/GenBank/DDBJ databases">
        <title>Transcriptomic and genomic resources for Thalictrum thalictroides and T. hernandezii: Facilitating candidate gene discovery in an emerging model plant lineage.</title>
        <authorList>
            <person name="Arias T."/>
            <person name="Riano-Pachon D.M."/>
            <person name="Di Stilio V.S."/>
        </authorList>
    </citation>
    <scope>NUCLEOTIDE SEQUENCE [LARGE SCALE GENOMIC DNA]</scope>
    <source>
        <strain evidence="7">cv. WT478/WT964</strain>
        <tissue evidence="6">Leaves</tissue>
    </source>
</reference>
<dbReference type="Gene3D" id="3.30.70.330">
    <property type="match status" value="1"/>
</dbReference>
<feature type="compositionally biased region" description="Low complexity" evidence="3">
    <location>
        <begin position="400"/>
        <end position="415"/>
    </location>
</feature>
<dbReference type="InterPro" id="IPR000504">
    <property type="entry name" value="RRM_dom"/>
</dbReference>
<dbReference type="GO" id="GO:0008270">
    <property type="term" value="F:zinc ion binding"/>
    <property type="evidence" value="ECO:0007669"/>
    <property type="project" value="UniProtKB-KW"/>
</dbReference>
<feature type="compositionally biased region" description="Basic and acidic residues" evidence="3">
    <location>
        <begin position="267"/>
        <end position="276"/>
    </location>
</feature>
<feature type="compositionally biased region" description="Basic residues" evidence="3">
    <location>
        <begin position="416"/>
        <end position="428"/>
    </location>
</feature>
<dbReference type="SMART" id="SM00360">
    <property type="entry name" value="RRM"/>
    <property type="match status" value="1"/>
</dbReference>
<dbReference type="PROSITE" id="PS50158">
    <property type="entry name" value="ZF_CCHC"/>
    <property type="match status" value="1"/>
</dbReference>
<dbReference type="GO" id="GO:0003723">
    <property type="term" value="F:RNA binding"/>
    <property type="evidence" value="ECO:0007669"/>
    <property type="project" value="UniProtKB-UniRule"/>
</dbReference>
<keyword evidence="1" id="KW-0862">Zinc</keyword>
<dbReference type="InterPro" id="IPR036875">
    <property type="entry name" value="Znf_CCHC_sf"/>
</dbReference>
<feature type="domain" description="CCHC-type" evidence="5">
    <location>
        <begin position="285"/>
        <end position="301"/>
    </location>
</feature>
<proteinExistence type="predicted"/>
<accession>A0A7J6VE80</accession>
<keyword evidence="2" id="KW-0694">RNA-binding</keyword>
<feature type="compositionally biased region" description="Low complexity" evidence="3">
    <location>
        <begin position="458"/>
        <end position="469"/>
    </location>
</feature>
<keyword evidence="1" id="KW-0863">Zinc-finger</keyword>
<feature type="region of interest" description="Disordered" evidence="3">
    <location>
        <begin position="512"/>
        <end position="534"/>
    </location>
</feature>
<dbReference type="SUPFAM" id="SSF57756">
    <property type="entry name" value="Retrovirus zinc finger-like domains"/>
    <property type="match status" value="1"/>
</dbReference>
<feature type="compositionally biased region" description="Polar residues" evidence="3">
    <location>
        <begin position="336"/>
        <end position="348"/>
    </location>
</feature>
<feature type="compositionally biased region" description="Low complexity" evidence="3">
    <location>
        <begin position="429"/>
        <end position="449"/>
    </location>
</feature>
<dbReference type="PANTHER" id="PTHR48038:SF2">
    <property type="entry name" value="OS02G0536400 PROTEIN"/>
    <property type="match status" value="1"/>
</dbReference>